<proteinExistence type="predicted"/>
<evidence type="ECO:0000313" key="1">
    <source>
        <dbReference type="EMBL" id="SFM71279.1"/>
    </source>
</evidence>
<organism evidence="1 2">
    <name type="scientific">Marinobacter zhejiangensis</name>
    <dbReference type="NCBI Taxonomy" id="488535"/>
    <lineage>
        <taxon>Bacteria</taxon>
        <taxon>Pseudomonadati</taxon>
        <taxon>Pseudomonadota</taxon>
        <taxon>Gammaproteobacteria</taxon>
        <taxon>Pseudomonadales</taxon>
        <taxon>Marinobacteraceae</taxon>
        <taxon>Marinobacter</taxon>
    </lineage>
</organism>
<keyword evidence="2" id="KW-1185">Reference proteome</keyword>
<dbReference type="STRING" id="488535.SAMN04487963_3475"/>
<reference evidence="2" key="1">
    <citation type="submission" date="2016-10" db="EMBL/GenBank/DDBJ databases">
        <authorList>
            <person name="Varghese N."/>
            <person name="Submissions S."/>
        </authorList>
    </citation>
    <scope>NUCLEOTIDE SEQUENCE [LARGE SCALE GENOMIC DNA]</scope>
    <source>
        <strain evidence="2">CGMCC 1.7061</strain>
    </source>
</reference>
<dbReference type="EMBL" id="FOUE01000006">
    <property type="protein sequence ID" value="SFM71279.1"/>
    <property type="molecule type" value="Genomic_DNA"/>
</dbReference>
<name>A0A1I4T3M9_9GAMM</name>
<gene>
    <name evidence="1" type="ORF">SAMN04487963_3475</name>
</gene>
<dbReference type="AlphaFoldDB" id="A0A1I4T3M9"/>
<evidence type="ECO:0000313" key="2">
    <source>
        <dbReference type="Proteomes" id="UP000198519"/>
    </source>
</evidence>
<protein>
    <submittedName>
        <fullName evidence="1">Uncharacterized protein</fullName>
    </submittedName>
</protein>
<dbReference type="Proteomes" id="UP000198519">
    <property type="component" value="Unassembled WGS sequence"/>
</dbReference>
<accession>A0A1I4T3M9</accession>
<sequence>MLGILRSKEILSREDTEFQVATFKWLLRHFGGKEFYEGTQLVLPTRDYFPSSVETENEAAIATFHAVKKYAGMEEWPCRLEEQEEADPRVAPTLIIQNAPKAPLGTFEVEGDNEIVITYSPDLVRNPTQLVATYAHELAHYLTATSPEGPPGGWDNWEFATDIAATFLGFGIFMANSAVNFHQFSDVDSQGWQYSRSGYLSESEHIFALAIFLGLRGMPTEVALPHLKPNLKKRLKRAVREISDLKLIDELLAVEYLPPEGS</sequence>